<dbReference type="OrthoDB" id="745875at2759"/>
<dbReference type="GO" id="GO:0000166">
    <property type="term" value="F:nucleotide binding"/>
    <property type="evidence" value="ECO:0007669"/>
    <property type="project" value="UniProtKB-KW"/>
</dbReference>
<dbReference type="PANTHER" id="PTHR33377">
    <property type="entry name" value="OS10G0134700 PROTEIN-RELATED"/>
    <property type="match status" value="1"/>
</dbReference>
<name>A0A2I0WA84_9ASPA</name>
<dbReference type="AlphaFoldDB" id="A0A2I0WA84"/>
<comment type="similarity">
    <text evidence="1">Belongs to the disease resistance NB-LRR family.</text>
</comment>
<reference evidence="7 8" key="2">
    <citation type="journal article" date="2017" name="Nature">
        <title>The Apostasia genome and the evolution of orchids.</title>
        <authorList>
            <person name="Zhang G.Q."/>
            <person name="Liu K.W."/>
            <person name="Li Z."/>
            <person name="Lohaus R."/>
            <person name="Hsiao Y.Y."/>
            <person name="Niu S.C."/>
            <person name="Wang J.Y."/>
            <person name="Lin Y.C."/>
            <person name="Xu Q."/>
            <person name="Chen L.J."/>
            <person name="Yoshida K."/>
            <person name="Fujiwara S."/>
            <person name="Wang Z.W."/>
            <person name="Zhang Y.Q."/>
            <person name="Mitsuda N."/>
            <person name="Wang M."/>
            <person name="Liu G.H."/>
            <person name="Pecoraro L."/>
            <person name="Huang H.X."/>
            <person name="Xiao X.J."/>
            <person name="Lin M."/>
            <person name="Wu X.Y."/>
            <person name="Wu W.L."/>
            <person name="Chen Y.Y."/>
            <person name="Chang S.B."/>
            <person name="Sakamoto S."/>
            <person name="Ohme-Takagi M."/>
            <person name="Yagi M."/>
            <person name="Zeng S.J."/>
            <person name="Shen C.Y."/>
            <person name="Yeh C.M."/>
            <person name="Luo Y.B."/>
            <person name="Tsai W.C."/>
            <person name="Van de Peer Y."/>
            <person name="Liu Z.J."/>
        </authorList>
    </citation>
    <scope>NUCLEOTIDE SEQUENCE [LARGE SCALE GENOMIC DNA]</scope>
    <source>
        <tissue evidence="7">The whole plant</tissue>
    </source>
</reference>
<feature type="domain" description="Disease resistance N-terminal" evidence="6">
    <location>
        <begin position="2"/>
        <end position="69"/>
    </location>
</feature>
<evidence type="ECO:0000313" key="7">
    <source>
        <dbReference type="EMBL" id="PKU72565.1"/>
    </source>
</evidence>
<dbReference type="Gene3D" id="1.20.5.4130">
    <property type="match status" value="1"/>
</dbReference>
<evidence type="ECO:0000256" key="5">
    <source>
        <dbReference type="ARBA" id="ARBA00022821"/>
    </source>
</evidence>
<dbReference type="PANTHER" id="PTHR33377:SF62">
    <property type="entry name" value="OS10G0133166 PROTEIN"/>
    <property type="match status" value="1"/>
</dbReference>
<sequence>MKEELERLRENHPKMQAVVFVANQAQISDPALNKWIWQLRDAIDEADDVLDELEYMKLKQQLPKNTDETKKRKFTSFLFESARKILKVGERVLKIDPNLKRLEKAVQKLDKVSADVTNFLHLLDSAKQEQKEQEVDFYKTRETGSLPKNDLIGRDKDKELVMEWLRKPSNEHRGTDLHRNISLLSIVGHGGMGKTNSLATCL</sequence>
<keyword evidence="3" id="KW-0677">Repeat</keyword>
<reference evidence="7 8" key="1">
    <citation type="journal article" date="2016" name="Sci. Rep.">
        <title>The Dendrobium catenatum Lindl. genome sequence provides insights into polysaccharide synthase, floral development and adaptive evolution.</title>
        <authorList>
            <person name="Zhang G.Q."/>
            <person name="Xu Q."/>
            <person name="Bian C."/>
            <person name="Tsai W.C."/>
            <person name="Yeh C.M."/>
            <person name="Liu K.W."/>
            <person name="Yoshida K."/>
            <person name="Zhang L.S."/>
            <person name="Chang S.B."/>
            <person name="Chen F."/>
            <person name="Shi Y."/>
            <person name="Su Y.Y."/>
            <person name="Zhang Y.Q."/>
            <person name="Chen L.J."/>
            <person name="Yin Y."/>
            <person name="Lin M."/>
            <person name="Huang H."/>
            <person name="Deng H."/>
            <person name="Wang Z.W."/>
            <person name="Zhu S.L."/>
            <person name="Zhao X."/>
            <person name="Deng C."/>
            <person name="Niu S.C."/>
            <person name="Huang J."/>
            <person name="Wang M."/>
            <person name="Liu G.H."/>
            <person name="Yang H.J."/>
            <person name="Xiao X.J."/>
            <person name="Hsiao Y.Y."/>
            <person name="Wu W.L."/>
            <person name="Chen Y.Y."/>
            <person name="Mitsuda N."/>
            <person name="Ohme-Takagi M."/>
            <person name="Luo Y.B."/>
            <person name="Van de Peer Y."/>
            <person name="Liu Z.J."/>
        </authorList>
    </citation>
    <scope>NUCLEOTIDE SEQUENCE [LARGE SCALE GENOMIC DNA]</scope>
    <source>
        <tissue evidence="7">The whole plant</tissue>
    </source>
</reference>
<keyword evidence="2" id="KW-0433">Leucine-rich repeat</keyword>
<organism evidence="7 8">
    <name type="scientific">Dendrobium catenatum</name>
    <dbReference type="NCBI Taxonomy" id="906689"/>
    <lineage>
        <taxon>Eukaryota</taxon>
        <taxon>Viridiplantae</taxon>
        <taxon>Streptophyta</taxon>
        <taxon>Embryophyta</taxon>
        <taxon>Tracheophyta</taxon>
        <taxon>Spermatophyta</taxon>
        <taxon>Magnoliopsida</taxon>
        <taxon>Liliopsida</taxon>
        <taxon>Asparagales</taxon>
        <taxon>Orchidaceae</taxon>
        <taxon>Epidendroideae</taxon>
        <taxon>Malaxideae</taxon>
        <taxon>Dendrobiinae</taxon>
        <taxon>Dendrobium</taxon>
    </lineage>
</organism>
<accession>A0A2I0WA84</accession>
<keyword evidence="8" id="KW-1185">Reference proteome</keyword>
<evidence type="ECO:0000256" key="2">
    <source>
        <dbReference type="ARBA" id="ARBA00022614"/>
    </source>
</evidence>
<evidence type="ECO:0000256" key="1">
    <source>
        <dbReference type="ARBA" id="ARBA00008894"/>
    </source>
</evidence>
<evidence type="ECO:0000256" key="4">
    <source>
        <dbReference type="ARBA" id="ARBA00022741"/>
    </source>
</evidence>
<evidence type="ECO:0000313" key="8">
    <source>
        <dbReference type="Proteomes" id="UP000233837"/>
    </source>
</evidence>
<evidence type="ECO:0000259" key="6">
    <source>
        <dbReference type="Pfam" id="PF18052"/>
    </source>
</evidence>
<dbReference type="InterPro" id="IPR041118">
    <property type="entry name" value="Rx_N"/>
</dbReference>
<evidence type="ECO:0000256" key="3">
    <source>
        <dbReference type="ARBA" id="ARBA00022737"/>
    </source>
</evidence>
<dbReference type="GO" id="GO:0006952">
    <property type="term" value="P:defense response"/>
    <property type="evidence" value="ECO:0007669"/>
    <property type="project" value="UniProtKB-KW"/>
</dbReference>
<protein>
    <submittedName>
        <fullName evidence="7">Disease resistance RPP13-like protein 1</fullName>
    </submittedName>
</protein>
<dbReference type="Proteomes" id="UP000233837">
    <property type="component" value="Unassembled WGS sequence"/>
</dbReference>
<proteinExistence type="inferred from homology"/>
<gene>
    <name evidence="7" type="primary">RPPL1</name>
    <name evidence="7" type="ORF">MA16_Dca008622</name>
</gene>
<keyword evidence="4" id="KW-0547">Nucleotide-binding</keyword>
<dbReference type="EMBL" id="KZ502819">
    <property type="protein sequence ID" value="PKU72565.1"/>
    <property type="molecule type" value="Genomic_DNA"/>
</dbReference>
<dbReference type="Pfam" id="PF18052">
    <property type="entry name" value="Rx_N"/>
    <property type="match status" value="1"/>
</dbReference>
<keyword evidence="5" id="KW-0611">Plant defense</keyword>